<reference evidence="2" key="1">
    <citation type="submission" date="2023-03" db="EMBL/GenBank/DDBJ databases">
        <title>Massive genome expansion in bonnet fungi (Mycena s.s.) driven by repeated elements and novel gene families across ecological guilds.</title>
        <authorList>
            <consortium name="Lawrence Berkeley National Laboratory"/>
            <person name="Harder C.B."/>
            <person name="Miyauchi S."/>
            <person name="Viragh M."/>
            <person name="Kuo A."/>
            <person name="Thoen E."/>
            <person name="Andreopoulos B."/>
            <person name="Lu D."/>
            <person name="Skrede I."/>
            <person name="Drula E."/>
            <person name="Henrissat B."/>
            <person name="Morin E."/>
            <person name="Kohler A."/>
            <person name="Barry K."/>
            <person name="LaButti K."/>
            <person name="Morin E."/>
            <person name="Salamov A."/>
            <person name="Lipzen A."/>
            <person name="Mereny Z."/>
            <person name="Hegedus B."/>
            <person name="Baldrian P."/>
            <person name="Stursova M."/>
            <person name="Weitz H."/>
            <person name="Taylor A."/>
            <person name="Grigoriev I.V."/>
            <person name="Nagy L.G."/>
            <person name="Martin F."/>
            <person name="Kauserud H."/>
        </authorList>
    </citation>
    <scope>NUCLEOTIDE SEQUENCE</scope>
    <source>
        <strain evidence="2">CBHHK182m</strain>
    </source>
</reference>
<feature type="compositionally biased region" description="Polar residues" evidence="1">
    <location>
        <begin position="44"/>
        <end position="54"/>
    </location>
</feature>
<protein>
    <submittedName>
        <fullName evidence="2">Uncharacterized protein</fullName>
    </submittedName>
</protein>
<feature type="compositionally biased region" description="Polar residues" evidence="1">
    <location>
        <begin position="1"/>
        <end position="10"/>
    </location>
</feature>
<feature type="compositionally biased region" description="Basic residues" evidence="1">
    <location>
        <begin position="20"/>
        <end position="33"/>
    </location>
</feature>
<keyword evidence="3" id="KW-1185">Reference proteome</keyword>
<comment type="caution">
    <text evidence="2">The sequence shown here is derived from an EMBL/GenBank/DDBJ whole genome shotgun (WGS) entry which is preliminary data.</text>
</comment>
<evidence type="ECO:0000313" key="2">
    <source>
        <dbReference type="EMBL" id="KAJ7767210.1"/>
    </source>
</evidence>
<evidence type="ECO:0000256" key="1">
    <source>
        <dbReference type="SAM" id="MobiDB-lite"/>
    </source>
</evidence>
<accession>A0AAD7JL52</accession>
<organism evidence="2 3">
    <name type="scientific">Mycena metata</name>
    <dbReference type="NCBI Taxonomy" id="1033252"/>
    <lineage>
        <taxon>Eukaryota</taxon>
        <taxon>Fungi</taxon>
        <taxon>Dikarya</taxon>
        <taxon>Basidiomycota</taxon>
        <taxon>Agaricomycotina</taxon>
        <taxon>Agaricomycetes</taxon>
        <taxon>Agaricomycetidae</taxon>
        <taxon>Agaricales</taxon>
        <taxon>Marasmiineae</taxon>
        <taxon>Mycenaceae</taxon>
        <taxon>Mycena</taxon>
    </lineage>
</organism>
<dbReference type="EMBL" id="JARKIB010000022">
    <property type="protein sequence ID" value="KAJ7767210.1"/>
    <property type="molecule type" value="Genomic_DNA"/>
</dbReference>
<evidence type="ECO:0000313" key="3">
    <source>
        <dbReference type="Proteomes" id="UP001215598"/>
    </source>
</evidence>
<name>A0AAD7JL52_9AGAR</name>
<sequence length="184" mass="20276">MLLHSATTTAAHPCLPTRRTIAKRRIANRRRVSRYTYGSRGGSARTSPSPSHPQRTPIPHRPTPFIVESICADSRVASVHTRTACGSATLQRPARLRDGGQQRGGTVDAVRVPSRRGQHAIWDPFAYLCKKTSIMRLLTHVHYSVGKVKVRTFLLGYASRHSSPTFFSCVPPLVCRPSSVADVP</sequence>
<feature type="region of interest" description="Disordered" evidence="1">
    <location>
        <begin position="1"/>
        <end position="61"/>
    </location>
</feature>
<proteinExistence type="predicted"/>
<dbReference type="AlphaFoldDB" id="A0AAD7JL52"/>
<gene>
    <name evidence="2" type="ORF">B0H16DRAFT_1521267</name>
</gene>
<dbReference type="Proteomes" id="UP001215598">
    <property type="component" value="Unassembled WGS sequence"/>
</dbReference>